<evidence type="ECO:0000256" key="1">
    <source>
        <dbReference type="ARBA" id="ARBA00023015"/>
    </source>
</evidence>
<dbReference type="InterPro" id="IPR018060">
    <property type="entry name" value="HTH_AraC"/>
</dbReference>
<dbReference type="SMART" id="SM00342">
    <property type="entry name" value="HTH_ARAC"/>
    <property type="match status" value="1"/>
</dbReference>
<accession>A0A3D9JR97</accession>
<keyword evidence="3" id="KW-0804">Transcription</keyword>
<organism evidence="5 6">
    <name type="scientific">Cohnella phaseoli</name>
    <dbReference type="NCBI Taxonomy" id="456490"/>
    <lineage>
        <taxon>Bacteria</taxon>
        <taxon>Bacillati</taxon>
        <taxon>Bacillota</taxon>
        <taxon>Bacilli</taxon>
        <taxon>Bacillales</taxon>
        <taxon>Paenibacillaceae</taxon>
        <taxon>Cohnella</taxon>
    </lineage>
</organism>
<dbReference type="EMBL" id="QRDZ01000012">
    <property type="protein sequence ID" value="RED76329.1"/>
    <property type="molecule type" value="Genomic_DNA"/>
</dbReference>
<dbReference type="InterPro" id="IPR018062">
    <property type="entry name" value="HTH_AraC-typ_CS"/>
</dbReference>
<dbReference type="SUPFAM" id="SSF51215">
    <property type="entry name" value="Regulatory protein AraC"/>
    <property type="match status" value="1"/>
</dbReference>
<dbReference type="Proteomes" id="UP000256977">
    <property type="component" value="Unassembled WGS sequence"/>
</dbReference>
<evidence type="ECO:0000259" key="4">
    <source>
        <dbReference type="PROSITE" id="PS01124"/>
    </source>
</evidence>
<dbReference type="PROSITE" id="PS01124">
    <property type="entry name" value="HTH_ARAC_FAMILY_2"/>
    <property type="match status" value="1"/>
</dbReference>
<dbReference type="Pfam" id="PF12833">
    <property type="entry name" value="HTH_18"/>
    <property type="match status" value="1"/>
</dbReference>
<dbReference type="PROSITE" id="PS00041">
    <property type="entry name" value="HTH_ARAC_FAMILY_1"/>
    <property type="match status" value="1"/>
</dbReference>
<gene>
    <name evidence="5" type="ORF">DFP98_11246</name>
</gene>
<dbReference type="PANTHER" id="PTHR43280:SF30">
    <property type="entry name" value="MMSAB OPERON REGULATORY PROTEIN"/>
    <property type="match status" value="1"/>
</dbReference>
<evidence type="ECO:0000256" key="2">
    <source>
        <dbReference type="ARBA" id="ARBA00023125"/>
    </source>
</evidence>
<dbReference type="GO" id="GO:0043565">
    <property type="term" value="F:sequence-specific DNA binding"/>
    <property type="evidence" value="ECO:0007669"/>
    <property type="project" value="InterPro"/>
</dbReference>
<evidence type="ECO:0000313" key="5">
    <source>
        <dbReference type="EMBL" id="RED76329.1"/>
    </source>
</evidence>
<feature type="domain" description="HTH araC/xylS-type" evidence="4">
    <location>
        <begin position="180"/>
        <end position="278"/>
    </location>
</feature>
<dbReference type="PANTHER" id="PTHR43280">
    <property type="entry name" value="ARAC-FAMILY TRANSCRIPTIONAL REGULATOR"/>
    <property type="match status" value="1"/>
</dbReference>
<name>A0A3D9JR97_9BACL</name>
<dbReference type="InterPro" id="IPR037923">
    <property type="entry name" value="HTH-like"/>
</dbReference>
<keyword evidence="2" id="KW-0238">DNA-binding</keyword>
<keyword evidence="6" id="KW-1185">Reference proteome</keyword>
<reference evidence="5 6" key="1">
    <citation type="submission" date="2018-07" db="EMBL/GenBank/DDBJ databases">
        <title>Genomic Encyclopedia of Type Strains, Phase III (KMG-III): the genomes of soil and plant-associated and newly described type strains.</title>
        <authorList>
            <person name="Whitman W."/>
        </authorList>
    </citation>
    <scope>NUCLEOTIDE SEQUENCE [LARGE SCALE GENOMIC DNA]</scope>
    <source>
        <strain evidence="5 6">CECT 7287</strain>
    </source>
</reference>
<dbReference type="InterPro" id="IPR003313">
    <property type="entry name" value="AraC-bd"/>
</dbReference>
<dbReference type="PRINTS" id="PR00032">
    <property type="entry name" value="HTHARAC"/>
</dbReference>
<protein>
    <submittedName>
        <fullName evidence="5">AraC-like protein</fullName>
    </submittedName>
</protein>
<dbReference type="SUPFAM" id="SSF46689">
    <property type="entry name" value="Homeodomain-like"/>
    <property type="match status" value="2"/>
</dbReference>
<dbReference type="GO" id="GO:0003700">
    <property type="term" value="F:DNA-binding transcription factor activity"/>
    <property type="evidence" value="ECO:0007669"/>
    <property type="project" value="InterPro"/>
</dbReference>
<dbReference type="RefSeq" id="WP_181917725.1">
    <property type="nucleotide sequence ID" value="NZ_QRDZ01000012.1"/>
</dbReference>
<dbReference type="InterPro" id="IPR009057">
    <property type="entry name" value="Homeodomain-like_sf"/>
</dbReference>
<sequence length="290" mass="33173">MLQPGSFAFRPSEAQPYMTLDSLGWTTDAEAGYGNDCRVRGDKGHAIFQYTLNGEGRVDTGGQTWEVPAGCGFLVRVPSEQRYYYPPEGTQPWGFFWLNVCGEDALRMCDRIVEKHGPIVRLSAESQPIALFWEIYQAVSVDRLSDPTELSVQLYRWMLSLLRSDANYVSKETGMHPAIRQAKRYMRDHFAEPLTLEGIAASCGVSRSYLCRLFQKKENDSPLAYLQRRRVEAAVTMLRKTDDSIQSIGIRCGFDSPSYFGKIFRHYLQLTPGEYRRRTAEHPYDTVYLD</sequence>
<keyword evidence="1" id="KW-0805">Transcription regulation</keyword>
<dbReference type="Gene3D" id="1.10.10.60">
    <property type="entry name" value="Homeodomain-like"/>
    <property type="match status" value="2"/>
</dbReference>
<dbReference type="InterPro" id="IPR020449">
    <property type="entry name" value="Tscrpt_reg_AraC-type_HTH"/>
</dbReference>
<dbReference type="AlphaFoldDB" id="A0A3D9JR97"/>
<comment type="caution">
    <text evidence="5">The sequence shown here is derived from an EMBL/GenBank/DDBJ whole genome shotgun (WGS) entry which is preliminary data.</text>
</comment>
<evidence type="ECO:0000313" key="6">
    <source>
        <dbReference type="Proteomes" id="UP000256977"/>
    </source>
</evidence>
<proteinExistence type="predicted"/>
<evidence type="ECO:0000256" key="3">
    <source>
        <dbReference type="ARBA" id="ARBA00023163"/>
    </source>
</evidence>
<dbReference type="Pfam" id="PF02311">
    <property type="entry name" value="AraC_binding"/>
    <property type="match status" value="1"/>
</dbReference>